<dbReference type="AlphaFoldDB" id="A0A444G1S9"/>
<evidence type="ECO:0000256" key="4">
    <source>
        <dbReference type="ARBA" id="ARBA00022723"/>
    </source>
</evidence>
<evidence type="ECO:0000256" key="1">
    <source>
        <dbReference type="ARBA" id="ARBA00005765"/>
    </source>
</evidence>
<evidence type="ECO:0000313" key="8">
    <source>
        <dbReference type="EMBL" id="RRT58380.1"/>
    </source>
</evidence>
<dbReference type="EMBL" id="AMZH03008718">
    <property type="protein sequence ID" value="RRT58380.1"/>
    <property type="molecule type" value="Genomic_DNA"/>
</dbReference>
<dbReference type="GO" id="GO:0042732">
    <property type="term" value="P:D-xylose metabolic process"/>
    <property type="evidence" value="ECO:0007669"/>
    <property type="project" value="UniProtKB-KW"/>
</dbReference>
<dbReference type="InterPro" id="IPR001998">
    <property type="entry name" value="Xylose_isomerase"/>
</dbReference>
<organism evidence="8 9">
    <name type="scientific">Ensete ventricosum</name>
    <name type="common">Abyssinian banana</name>
    <name type="synonym">Musa ensete</name>
    <dbReference type="NCBI Taxonomy" id="4639"/>
    <lineage>
        <taxon>Eukaryota</taxon>
        <taxon>Viridiplantae</taxon>
        <taxon>Streptophyta</taxon>
        <taxon>Embryophyta</taxon>
        <taxon>Tracheophyta</taxon>
        <taxon>Spermatophyta</taxon>
        <taxon>Magnoliopsida</taxon>
        <taxon>Liliopsida</taxon>
        <taxon>Zingiberales</taxon>
        <taxon>Musaceae</taxon>
        <taxon>Ensete</taxon>
    </lineage>
</organism>
<dbReference type="Gene3D" id="3.20.20.150">
    <property type="entry name" value="Divalent-metal-dependent TIM barrel enzymes"/>
    <property type="match status" value="2"/>
</dbReference>
<protein>
    <recommendedName>
        <fullName evidence="2">xylose isomerase</fullName>
        <ecNumber evidence="2">5.3.1.5</ecNumber>
    </recommendedName>
</protein>
<comment type="caution">
    <text evidence="8">The sequence shown here is derived from an EMBL/GenBank/DDBJ whole genome shotgun (WGS) entry which is preliminary data.</text>
</comment>
<dbReference type="PANTHER" id="PTHR48408">
    <property type="match status" value="1"/>
</dbReference>
<reference evidence="8 9" key="1">
    <citation type="journal article" date="2014" name="Agronomy (Basel)">
        <title>A Draft Genome Sequence for Ensete ventricosum, the Drought-Tolerant Tree Against Hunger.</title>
        <authorList>
            <person name="Harrison J."/>
            <person name="Moore K.A."/>
            <person name="Paszkiewicz K."/>
            <person name="Jones T."/>
            <person name="Grant M."/>
            <person name="Ambacheew D."/>
            <person name="Muzemil S."/>
            <person name="Studholme D.J."/>
        </authorList>
    </citation>
    <scope>NUCLEOTIDE SEQUENCE [LARGE SCALE GENOMIC DNA]</scope>
</reference>
<proteinExistence type="inferred from homology"/>
<dbReference type="GO" id="GO:0046872">
    <property type="term" value="F:metal ion binding"/>
    <property type="evidence" value="ECO:0007669"/>
    <property type="project" value="UniProtKB-KW"/>
</dbReference>
<gene>
    <name evidence="8" type="ORF">B296_00018796</name>
</gene>
<comment type="similarity">
    <text evidence="1">Belongs to the xylose isomerase family.</text>
</comment>
<feature type="non-terminal residue" evidence="8">
    <location>
        <position position="1"/>
    </location>
</feature>
<dbReference type="InterPro" id="IPR036237">
    <property type="entry name" value="Xyl_isomerase-like_sf"/>
</dbReference>
<accession>A0A444G1S9</accession>
<dbReference type="Proteomes" id="UP000287651">
    <property type="component" value="Unassembled WGS sequence"/>
</dbReference>
<keyword evidence="4" id="KW-0479">Metal-binding</keyword>
<keyword evidence="6" id="KW-0119">Carbohydrate metabolism</keyword>
<dbReference type="EC" id="5.3.1.5" evidence="2"/>
<keyword evidence="5" id="KW-0413">Isomerase</keyword>
<evidence type="ECO:0000313" key="9">
    <source>
        <dbReference type="Proteomes" id="UP000287651"/>
    </source>
</evidence>
<name>A0A444G1S9_ENSVE</name>
<evidence type="ECO:0000256" key="3">
    <source>
        <dbReference type="ARBA" id="ARBA00022629"/>
    </source>
</evidence>
<dbReference type="SUPFAM" id="SSF51658">
    <property type="entry name" value="Xylose isomerase-like"/>
    <property type="match status" value="1"/>
</dbReference>
<dbReference type="GO" id="GO:0009045">
    <property type="term" value="F:xylose isomerase activity"/>
    <property type="evidence" value="ECO:0007669"/>
    <property type="project" value="UniProtKB-EC"/>
</dbReference>
<evidence type="ECO:0000256" key="5">
    <source>
        <dbReference type="ARBA" id="ARBA00023235"/>
    </source>
</evidence>
<keyword evidence="3" id="KW-0859">Xylose metabolism</keyword>
<sequence length="187" mass="20848">ETNANLDEVVALAKELQVIILHYHFSEVGVYAYAAAQVKKAIEATFLKAAADYKKKIGFNVVKYNDHFSCYVPGTLLIEPKPQEPTKHQYGGIAPGGFNFDAKLSRFELIAFFLGFRRRESTDVEDLFIAHISGMDTLARGLRNVVKLTEAGKADFETLEKKVMDWGEPSVPSGKQELAEMIFQSAL</sequence>
<dbReference type="PANTHER" id="PTHR48408:SF1">
    <property type="entry name" value="XYLOSE ISOMERASE"/>
    <property type="match status" value="1"/>
</dbReference>
<comment type="catalytic activity">
    <reaction evidence="7">
        <text>alpha-D-xylose = alpha-D-xylulofuranose</text>
        <dbReference type="Rhea" id="RHEA:22816"/>
        <dbReference type="ChEBI" id="CHEBI:28518"/>
        <dbReference type="ChEBI" id="CHEBI:188998"/>
        <dbReference type="EC" id="5.3.1.5"/>
    </reaction>
</comment>
<evidence type="ECO:0000256" key="6">
    <source>
        <dbReference type="ARBA" id="ARBA00023277"/>
    </source>
</evidence>
<evidence type="ECO:0000256" key="7">
    <source>
        <dbReference type="ARBA" id="ARBA00033659"/>
    </source>
</evidence>
<evidence type="ECO:0000256" key="2">
    <source>
        <dbReference type="ARBA" id="ARBA00011958"/>
    </source>
</evidence>